<sequence length="230" mass="24076">MVWGKFLARVAPSRQSSGGGGAGWFTSTSEHPAKNSRGSEHFIAVKTTVCSSPNINTCSEIISGLASEINVKILAIKMATEATARKFFTAPSFAVVGASSNPAKFGHKVHAWYLDRDLKVTPVNPASPTVTVNGSEHATVPNVSALPNPKETGVSIITHPGITIGVLKEAKAAGIPSIWLQPGTWDDEVLKFALAEGTFEAVVYGEGGRGHDGWCVLVDGDKALKAAGKL</sequence>
<reference evidence="3 4" key="1">
    <citation type="submission" date="2016-07" db="EMBL/GenBank/DDBJ databases">
        <title>Comparative genomics of the entomopathogenic fungus Beauveria bassiana.</title>
        <authorList>
            <person name="Valero Jimenez C.A."/>
            <person name="Zwaan B.J."/>
            <person name="Van Kan J.A."/>
            <person name="Takken W."/>
            <person name="Debets A.J."/>
            <person name="Schoustra S.E."/>
            <person name="Koenraadt C.J."/>
        </authorList>
    </citation>
    <scope>NUCLEOTIDE SEQUENCE [LARGE SCALE GENOMIC DNA]</scope>
    <source>
        <strain evidence="3 4">ARSEF 8028</strain>
    </source>
</reference>
<dbReference type="InterPro" id="IPR036291">
    <property type="entry name" value="NAD(P)-bd_dom_sf"/>
</dbReference>
<dbReference type="AlphaFoldDB" id="A0A2S7YME5"/>
<dbReference type="Pfam" id="PF13380">
    <property type="entry name" value="CoA_binding_2"/>
    <property type="match status" value="1"/>
</dbReference>
<gene>
    <name evidence="3" type="ORF">BB8028_0007g05130</name>
</gene>
<name>A0A2S7YME5_BEABA</name>
<evidence type="ECO:0000313" key="4">
    <source>
        <dbReference type="Proteomes" id="UP000237441"/>
    </source>
</evidence>
<dbReference type="Gene3D" id="3.40.50.720">
    <property type="entry name" value="NAD(P)-binding Rossmann-like Domain"/>
    <property type="match status" value="1"/>
</dbReference>
<feature type="domain" description="CoA-binding" evidence="2">
    <location>
        <begin position="87"/>
        <end position="184"/>
    </location>
</feature>
<dbReference type="EMBL" id="JRHA01000007">
    <property type="protein sequence ID" value="PQK17318.1"/>
    <property type="molecule type" value="Genomic_DNA"/>
</dbReference>
<protein>
    <recommendedName>
        <fullName evidence="2">CoA-binding domain-containing protein</fullName>
    </recommendedName>
</protein>
<dbReference type="PANTHER" id="PTHR33303:SF2">
    <property type="entry name" value="COA-BINDING DOMAIN-CONTAINING PROTEIN"/>
    <property type="match status" value="1"/>
</dbReference>
<organism evidence="3 4">
    <name type="scientific">Beauveria bassiana</name>
    <name type="common">White muscardine disease fungus</name>
    <name type="synonym">Tritirachium shiotae</name>
    <dbReference type="NCBI Taxonomy" id="176275"/>
    <lineage>
        <taxon>Eukaryota</taxon>
        <taxon>Fungi</taxon>
        <taxon>Dikarya</taxon>
        <taxon>Ascomycota</taxon>
        <taxon>Pezizomycotina</taxon>
        <taxon>Sordariomycetes</taxon>
        <taxon>Hypocreomycetidae</taxon>
        <taxon>Hypocreales</taxon>
        <taxon>Cordycipitaceae</taxon>
        <taxon>Beauveria</taxon>
    </lineage>
</organism>
<dbReference type="InterPro" id="IPR003781">
    <property type="entry name" value="CoA-bd"/>
</dbReference>
<dbReference type="SUPFAM" id="SSF51735">
    <property type="entry name" value="NAD(P)-binding Rossmann-fold domains"/>
    <property type="match status" value="1"/>
</dbReference>
<dbReference type="SMART" id="SM00881">
    <property type="entry name" value="CoA_binding"/>
    <property type="match status" value="1"/>
</dbReference>
<proteinExistence type="predicted"/>
<comment type="caution">
    <text evidence="3">The sequence shown here is derived from an EMBL/GenBank/DDBJ whole genome shotgun (WGS) entry which is preliminary data.</text>
</comment>
<accession>A0A2S7YME5</accession>
<evidence type="ECO:0000259" key="2">
    <source>
        <dbReference type="SMART" id="SM00881"/>
    </source>
</evidence>
<dbReference type="PANTHER" id="PTHR33303">
    <property type="entry name" value="CYTOPLASMIC PROTEIN-RELATED"/>
    <property type="match status" value="1"/>
</dbReference>
<dbReference type="Proteomes" id="UP000237441">
    <property type="component" value="Unassembled WGS sequence"/>
</dbReference>
<dbReference type="OrthoDB" id="5138418at2759"/>
<evidence type="ECO:0000256" key="1">
    <source>
        <dbReference type="SAM" id="MobiDB-lite"/>
    </source>
</evidence>
<feature type="region of interest" description="Disordered" evidence="1">
    <location>
        <begin position="12"/>
        <end position="38"/>
    </location>
</feature>
<evidence type="ECO:0000313" key="3">
    <source>
        <dbReference type="EMBL" id="PQK17318.1"/>
    </source>
</evidence>